<keyword evidence="1" id="KW-0812">Transmembrane</keyword>
<evidence type="ECO:0000256" key="1">
    <source>
        <dbReference type="SAM" id="Phobius"/>
    </source>
</evidence>
<protein>
    <submittedName>
        <fullName evidence="2">Uncharacterized protein</fullName>
    </submittedName>
</protein>
<evidence type="ECO:0000313" key="2">
    <source>
        <dbReference type="EMBL" id="NYE50646.1"/>
    </source>
</evidence>
<keyword evidence="1" id="KW-1133">Transmembrane helix</keyword>
<dbReference type="AlphaFoldDB" id="A0A852U1B7"/>
<feature type="transmembrane region" description="Helical" evidence="1">
    <location>
        <begin position="25"/>
        <end position="43"/>
    </location>
</feature>
<accession>A0A852U1B7</accession>
<reference evidence="2 3" key="1">
    <citation type="submission" date="2020-07" db="EMBL/GenBank/DDBJ databases">
        <title>Sequencing the genomes of 1000 actinobacteria strains.</title>
        <authorList>
            <person name="Klenk H.-P."/>
        </authorList>
    </citation>
    <scope>NUCLEOTIDE SEQUENCE [LARGE SCALE GENOMIC DNA]</scope>
    <source>
        <strain evidence="2 3">CXB654</strain>
    </source>
</reference>
<sequence length="57" mass="6303">MTFAVCAALDDGTQTGTYHGLWQRISLGIGLGWFGVLALRLLFERPRVRSRLQEAGP</sequence>
<dbReference type="EMBL" id="JACCCC010000001">
    <property type="protein sequence ID" value="NYE50646.1"/>
    <property type="molecule type" value="Genomic_DNA"/>
</dbReference>
<evidence type="ECO:0000313" key="3">
    <source>
        <dbReference type="Proteomes" id="UP000589036"/>
    </source>
</evidence>
<gene>
    <name evidence="2" type="ORF">HDA32_005766</name>
</gene>
<comment type="caution">
    <text evidence="2">The sequence shown here is derived from an EMBL/GenBank/DDBJ whole genome shotgun (WGS) entry which is preliminary data.</text>
</comment>
<keyword evidence="1" id="KW-0472">Membrane</keyword>
<proteinExistence type="predicted"/>
<name>A0A852U1B7_9ACTN</name>
<organism evidence="2 3">
    <name type="scientific">Spinactinospora alkalitolerans</name>
    <dbReference type="NCBI Taxonomy" id="687207"/>
    <lineage>
        <taxon>Bacteria</taxon>
        <taxon>Bacillati</taxon>
        <taxon>Actinomycetota</taxon>
        <taxon>Actinomycetes</taxon>
        <taxon>Streptosporangiales</taxon>
        <taxon>Nocardiopsidaceae</taxon>
        <taxon>Spinactinospora</taxon>
    </lineage>
</organism>
<dbReference type="RefSeq" id="WP_179646099.1">
    <property type="nucleotide sequence ID" value="NZ_BAAAYY010000044.1"/>
</dbReference>
<dbReference type="Proteomes" id="UP000589036">
    <property type="component" value="Unassembled WGS sequence"/>
</dbReference>
<keyword evidence="3" id="KW-1185">Reference proteome</keyword>